<dbReference type="Proteomes" id="UP000077755">
    <property type="component" value="Chromosome 7"/>
</dbReference>
<name>A0AAF0XJF5_DAUCS</name>
<evidence type="ECO:0000313" key="2">
    <source>
        <dbReference type="EMBL" id="WOH07929.1"/>
    </source>
</evidence>
<dbReference type="Pfam" id="PF14372">
    <property type="entry name" value="hAT-like_RNase-H"/>
    <property type="match status" value="1"/>
</dbReference>
<accession>A0AAF0XJF5</accession>
<proteinExistence type="predicted"/>
<evidence type="ECO:0000313" key="3">
    <source>
        <dbReference type="Proteomes" id="UP000077755"/>
    </source>
</evidence>
<dbReference type="InterPro" id="IPR012337">
    <property type="entry name" value="RNaseH-like_sf"/>
</dbReference>
<dbReference type="PANTHER" id="PTHR23272:SF161">
    <property type="entry name" value="ZINC FINGER BED DOMAIN-CONTAINING PROTEIN RICESLEEPER 1-LIKE"/>
    <property type="match status" value="1"/>
</dbReference>
<dbReference type="InterPro" id="IPR025525">
    <property type="entry name" value="hAT-like_transposase_RNase-H"/>
</dbReference>
<dbReference type="PANTHER" id="PTHR23272">
    <property type="entry name" value="BED FINGER-RELATED"/>
    <property type="match status" value="1"/>
</dbReference>
<organism evidence="2 3">
    <name type="scientific">Daucus carota subsp. sativus</name>
    <name type="common">Carrot</name>
    <dbReference type="NCBI Taxonomy" id="79200"/>
    <lineage>
        <taxon>Eukaryota</taxon>
        <taxon>Viridiplantae</taxon>
        <taxon>Streptophyta</taxon>
        <taxon>Embryophyta</taxon>
        <taxon>Tracheophyta</taxon>
        <taxon>Spermatophyta</taxon>
        <taxon>Magnoliopsida</taxon>
        <taxon>eudicotyledons</taxon>
        <taxon>Gunneridae</taxon>
        <taxon>Pentapetalae</taxon>
        <taxon>asterids</taxon>
        <taxon>campanulids</taxon>
        <taxon>Apiales</taxon>
        <taxon>Apiaceae</taxon>
        <taxon>Apioideae</taxon>
        <taxon>Scandiceae</taxon>
        <taxon>Daucinae</taxon>
        <taxon>Daucus</taxon>
        <taxon>Daucus sect. Daucus</taxon>
    </lineage>
</organism>
<protein>
    <recommendedName>
        <fullName evidence="1">hAT-like transposase RNase-H fold domain-containing protein</fullName>
    </recommendedName>
</protein>
<keyword evidence="3" id="KW-1185">Reference proteome</keyword>
<dbReference type="SUPFAM" id="SSF53098">
    <property type="entry name" value="Ribonuclease H-like"/>
    <property type="match status" value="1"/>
</dbReference>
<reference evidence="2" key="1">
    <citation type="journal article" date="2016" name="Nat. Genet.">
        <title>A high-quality carrot genome assembly provides new insights into carotenoid accumulation and asterid genome evolution.</title>
        <authorList>
            <person name="Iorizzo M."/>
            <person name="Ellison S."/>
            <person name="Senalik D."/>
            <person name="Zeng P."/>
            <person name="Satapoomin P."/>
            <person name="Huang J."/>
            <person name="Bowman M."/>
            <person name="Iovene M."/>
            <person name="Sanseverino W."/>
            <person name="Cavagnaro P."/>
            <person name="Yildiz M."/>
            <person name="Macko-Podgorni A."/>
            <person name="Moranska E."/>
            <person name="Grzebelus E."/>
            <person name="Grzebelus D."/>
            <person name="Ashrafi H."/>
            <person name="Zheng Z."/>
            <person name="Cheng S."/>
            <person name="Spooner D."/>
            <person name="Van Deynze A."/>
            <person name="Simon P."/>
        </authorList>
    </citation>
    <scope>NUCLEOTIDE SEQUENCE</scope>
    <source>
        <tissue evidence="2">Leaf</tissue>
    </source>
</reference>
<dbReference type="GO" id="GO:0003677">
    <property type="term" value="F:DNA binding"/>
    <property type="evidence" value="ECO:0007669"/>
    <property type="project" value="InterPro"/>
</dbReference>
<reference evidence="2" key="2">
    <citation type="submission" date="2022-03" db="EMBL/GenBank/DDBJ databases">
        <title>Draft title - Genomic analysis of global carrot germplasm unveils the trajectory of domestication and the origin of high carotenoid orange carrot.</title>
        <authorList>
            <person name="Iorizzo M."/>
            <person name="Ellison S."/>
            <person name="Senalik D."/>
            <person name="Macko-Podgorni A."/>
            <person name="Grzebelus D."/>
            <person name="Bostan H."/>
            <person name="Rolling W."/>
            <person name="Curaba J."/>
            <person name="Simon P."/>
        </authorList>
    </citation>
    <scope>NUCLEOTIDE SEQUENCE</scope>
    <source>
        <tissue evidence="2">Leaf</tissue>
    </source>
</reference>
<dbReference type="EMBL" id="CP093349">
    <property type="protein sequence ID" value="WOH07929.1"/>
    <property type="molecule type" value="Genomic_DNA"/>
</dbReference>
<gene>
    <name evidence="2" type="ORF">DCAR_0727364</name>
</gene>
<sequence>MFKQCAEKSDIKFTKSLQLDCPTRWNSTYLMLETAILYQKAFDKLEDKEAKFSRDLGDDLPTEQDWKNAKIITKFLKRFYDVTCKLSGALYSTANLYFPEILKILRDLQLCETNSNPALVEMGKQMREKFEKYWGVS</sequence>
<dbReference type="AlphaFoldDB" id="A0AAF0XJF5"/>
<feature type="domain" description="hAT-like transposase RNase-H fold" evidence="1">
    <location>
        <begin position="87"/>
        <end position="134"/>
    </location>
</feature>
<evidence type="ECO:0000259" key="1">
    <source>
        <dbReference type="Pfam" id="PF14372"/>
    </source>
</evidence>